<protein>
    <recommendedName>
        <fullName evidence="5">5-formyltetrahydrofolate cyclo-ligase</fullName>
        <ecNumber evidence="5">6.3.3.2</ecNumber>
    </recommendedName>
</protein>
<keyword evidence="6" id="KW-0436">Ligase</keyword>
<feature type="binding site" evidence="4">
    <location>
        <begin position="137"/>
        <end position="145"/>
    </location>
    <ligand>
        <name>ATP</name>
        <dbReference type="ChEBI" id="CHEBI:30616"/>
    </ligand>
</feature>
<feature type="binding site" evidence="4">
    <location>
        <begin position="10"/>
        <end position="14"/>
    </location>
    <ligand>
        <name>ATP</name>
        <dbReference type="ChEBI" id="CHEBI:30616"/>
    </ligand>
</feature>
<dbReference type="PIRSF" id="PIRSF006806">
    <property type="entry name" value="FTHF_cligase"/>
    <property type="match status" value="1"/>
</dbReference>
<dbReference type="GO" id="GO:0046872">
    <property type="term" value="F:metal ion binding"/>
    <property type="evidence" value="ECO:0007669"/>
    <property type="project" value="UniProtKB-KW"/>
</dbReference>
<comment type="catalytic activity">
    <reaction evidence="5">
        <text>(6S)-5-formyl-5,6,7,8-tetrahydrofolate + ATP = (6R)-5,10-methenyltetrahydrofolate + ADP + phosphate</text>
        <dbReference type="Rhea" id="RHEA:10488"/>
        <dbReference type="ChEBI" id="CHEBI:30616"/>
        <dbReference type="ChEBI" id="CHEBI:43474"/>
        <dbReference type="ChEBI" id="CHEBI:57455"/>
        <dbReference type="ChEBI" id="CHEBI:57457"/>
        <dbReference type="ChEBI" id="CHEBI:456216"/>
        <dbReference type="EC" id="6.3.3.2"/>
    </reaction>
</comment>
<dbReference type="PANTHER" id="PTHR23407">
    <property type="entry name" value="ATPASE INHIBITOR/5-FORMYLTETRAHYDROFOLATE CYCLO-LIGASE"/>
    <property type="match status" value="1"/>
</dbReference>
<comment type="similarity">
    <text evidence="1 5">Belongs to the 5-formyltetrahydrofolate cyclo-ligase family.</text>
</comment>
<gene>
    <name evidence="6" type="ORF">NT01SARS_1233</name>
</gene>
<dbReference type="GO" id="GO:0009396">
    <property type="term" value="P:folic acid-containing compound biosynthetic process"/>
    <property type="evidence" value="ECO:0007669"/>
    <property type="project" value="TreeGrafter"/>
</dbReference>
<evidence type="ECO:0000256" key="2">
    <source>
        <dbReference type="ARBA" id="ARBA00022741"/>
    </source>
</evidence>
<dbReference type="Proteomes" id="UP000010305">
    <property type="component" value="Unassembled WGS sequence"/>
</dbReference>
<dbReference type="GO" id="GO:0030272">
    <property type="term" value="F:5-formyltetrahydrofolate cyclo-ligase activity"/>
    <property type="evidence" value="ECO:0007669"/>
    <property type="project" value="UniProtKB-EC"/>
</dbReference>
<dbReference type="Pfam" id="PF01812">
    <property type="entry name" value="5-FTHF_cyc-lig"/>
    <property type="match status" value="1"/>
</dbReference>
<dbReference type="InterPro" id="IPR037171">
    <property type="entry name" value="NagB/RpiA_transferase-like"/>
</dbReference>
<dbReference type="HOGENOM" id="CLU_066245_0_0_6"/>
<name>J5KBX2_9GAMM</name>
<evidence type="ECO:0000256" key="3">
    <source>
        <dbReference type="ARBA" id="ARBA00022840"/>
    </source>
</evidence>
<evidence type="ECO:0000313" key="7">
    <source>
        <dbReference type="Proteomes" id="UP000010305"/>
    </source>
</evidence>
<feature type="binding site" evidence="4">
    <location>
        <position position="61"/>
    </location>
    <ligand>
        <name>substrate</name>
    </ligand>
</feature>
<evidence type="ECO:0000256" key="5">
    <source>
        <dbReference type="RuleBase" id="RU361279"/>
    </source>
</evidence>
<evidence type="ECO:0000256" key="4">
    <source>
        <dbReference type="PIRSR" id="PIRSR006806-1"/>
    </source>
</evidence>
<dbReference type="Gene3D" id="3.40.50.10420">
    <property type="entry name" value="NagB/RpiA/CoA transferase-like"/>
    <property type="match status" value="1"/>
</dbReference>
<evidence type="ECO:0000256" key="1">
    <source>
        <dbReference type="ARBA" id="ARBA00010638"/>
    </source>
</evidence>
<dbReference type="InterPro" id="IPR002698">
    <property type="entry name" value="FTHF_cligase"/>
</dbReference>
<comment type="cofactor">
    <cofactor evidence="5">
        <name>Mg(2+)</name>
        <dbReference type="ChEBI" id="CHEBI:18420"/>
    </cofactor>
</comment>
<proteinExistence type="inferred from homology"/>
<dbReference type="InterPro" id="IPR024185">
    <property type="entry name" value="FTHF_cligase-like_sf"/>
</dbReference>
<dbReference type="NCBIfam" id="TIGR02727">
    <property type="entry name" value="MTHFS_bact"/>
    <property type="match status" value="1"/>
</dbReference>
<dbReference type="GO" id="GO:0035999">
    <property type="term" value="P:tetrahydrofolate interconversion"/>
    <property type="evidence" value="ECO:0007669"/>
    <property type="project" value="TreeGrafter"/>
</dbReference>
<organism evidence="6 7">
    <name type="scientific">SAR86 cluster bacterium SAR86A</name>
    <dbReference type="NCBI Taxonomy" id="1123866"/>
    <lineage>
        <taxon>Bacteria</taxon>
        <taxon>Pseudomonadati</taxon>
        <taxon>Pseudomonadota</taxon>
        <taxon>Gammaproteobacteria</taxon>
        <taxon>SAR86 cluster</taxon>
    </lineage>
</organism>
<dbReference type="PANTHER" id="PTHR23407:SF1">
    <property type="entry name" value="5-FORMYLTETRAHYDROFOLATE CYCLO-LIGASE"/>
    <property type="match status" value="1"/>
</dbReference>
<dbReference type="GO" id="GO:0005524">
    <property type="term" value="F:ATP binding"/>
    <property type="evidence" value="ECO:0007669"/>
    <property type="project" value="UniProtKB-KW"/>
</dbReference>
<dbReference type="AlphaFoldDB" id="J5KBX2"/>
<reference evidence="6 7" key="1">
    <citation type="journal article" date="2012" name="ISME J.">
        <title>Genomic insights to SAR86, an abundant and uncultivated marine bacterial lineage.</title>
        <authorList>
            <person name="Dupont C.L."/>
            <person name="Rusch D.B."/>
            <person name="Yooseph S."/>
            <person name="Lombardo M.J."/>
            <person name="Richter R.A."/>
            <person name="Valas R."/>
            <person name="Novotny M."/>
            <person name="Yee-Greenbaum J."/>
            <person name="Selengut J.D."/>
            <person name="Haft D.H."/>
            <person name="Halpern A.L."/>
            <person name="Lasken R.S."/>
            <person name="Nealson K."/>
            <person name="Friedman R."/>
            <person name="Venter J.C."/>
        </authorList>
    </citation>
    <scope>NUCLEOTIDE SEQUENCE [LARGE SCALE GENOMIC DNA]</scope>
</reference>
<keyword evidence="5" id="KW-0460">Magnesium</keyword>
<dbReference type="EC" id="6.3.3.2" evidence="5"/>
<sequence length="196" mass="22681">MIASAFYMVKNNIRKSLLEQGLTLSEKFILSSNNQIQEKFLEYLSTVEFKKILLYSPYKNEIKLDLVLKKLNEMQKEIFIPKVFPNNELKFNLLESCNQLIKNKYNILESQSNLFVKVKMINVLVVPFLGVDANGKRLGYGGGYYDRALGNILSENKKPLIIGLGYDHQILKENFGESHDLKYDKVFTETNIHNFS</sequence>
<dbReference type="EMBL" id="JH611157">
    <property type="protein sequence ID" value="EJP71426.1"/>
    <property type="molecule type" value="Genomic_DNA"/>
</dbReference>
<keyword evidence="3 4" id="KW-0067">ATP-binding</keyword>
<evidence type="ECO:0000313" key="6">
    <source>
        <dbReference type="EMBL" id="EJP71426.1"/>
    </source>
</evidence>
<keyword evidence="2 4" id="KW-0547">Nucleotide-binding</keyword>
<keyword evidence="5" id="KW-0479">Metal-binding</keyword>
<accession>J5KBX2</accession>
<dbReference type="SUPFAM" id="SSF100950">
    <property type="entry name" value="NagB/RpiA/CoA transferase-like"/>
    <property type="match status" value="1"/>
</dbReference>
<dbReference type="STRING" id="1123866.NT01SARS_1233"/>